<protein>
    <recommendedName>
        <fullName evidence="4">DUF2690 domain-containing protein</fullName>
    </recommendedName>
</protein>
<evidence type="ECO:0008006" key="4">
    <source>
        <dbReference type="Google" id="ProtNLM"/>
    </source>
</evidence>
<dbReference type="EMBL" id="JAIBOA010000021">
    <property type="protein sequence ID" value="MBW8486196.1"/>
    <property type="molecule type" value="Genomic_DNA"/>
</dbReference>
<dbReference type="RefSeq" id="WP_220169430.1">
    <property type="nucleotide sequence ID" value="NZ_JAIBOA010000021.1"/>
</dbReference>
<name>A0ABS7G0X5_9ACTN</name>
<organism evidence="2 3">
    <name type="scientific">Actinomadura parmotrematis</name>
    <dbReference type="NCBI Taxonomy" id="2864039"/>
    <lineage>
        <taxon>Bacteria</taxon>
        <taxon>Bacillati</taxon>
        <taxon>Actinomycetota</taxon>
        <taxon>Actinomycetes</taxon>
        <taxon>Streptosporangiales</taxon>
        <taxon>Thermomonosporaceae</taxon>
        <taxon>Actinomadura</taxon>
    </lineage>
</organism>
<gene>
    <name evidence="2" type="ORF">K1Y72_27760</name>
</gene>
<accession>A0ABS7G0X5</accession>
<proteinExistence type="predicted"/>
<evidence type="ECO:0000313" key="2">
    <source>
        <dbReference type="EMBL" id="MBW8486196.1"/>
    </source>
</evidence>
<dbReference type="Proteomes" id="UP000774570">
    <property type="component" value="Unassembled WGS sequence"/>
</dbReference>
<feature type="signal peptide" evidence="1">
    <location>
        <begin position="1"/>
        <end position="29"/>
    </location>
</feature>
<sequence>MRNLENGAAWAALPLAALCVLATAAPASADVRKGDDYVDIWTEGNFGVRICGATITVRSSDGYVKGGFSSFQPYSISCKGWLERKTYNTDGTVKQNWTKVTNFYFVNNSHDESGYHWNGTNAGTRICMQVIDTGEKACSYGIW</sequence>
<evidence type="ECO:0000313" key="3">
    <source>
        <dbReference type="Proteomes" id="UP000774570"/>
    </source>
</evidence>
<evidence type="ECO:0000256" key="1">
    <source>
        <dbReference type="SAM" id="SignalP"/>
    </source>
</evidence>
<feature type="chain" id="PRO_5046898646" description="DUF2690 domain-containing protein" evidence="1">
    <location>
        <begin position="30"/>
        <end position="143"/>
    </location>
</feature>
<reference evidence="2 3" key="1">
    <citation type="submission" date="2021-07" db="EMBL/GenBank/DDBJ databases">
        <title>Actinomadura sp. PM05-2 isolated from lichen.</title>
        <authorList>
            <person name="Somphong A."/>
            <person name="Phongsopitanun W."/>
            <person name="Tanasupawat S."/>
            <person name="Peongsungnone V."/>
        </authorList>
    </citation>
    <scope>NUCLEOTIDE SEQUENCE [LARGE SCALE GENOMIC DNA]</scope>
    <source>
        <strain evidence="2 3">PM05-2</strain>
    </source>
</reference>
<comment type="caution">
    <text evidence="2">The sequence shown here is derived from an EMBL/GenBank/DDBJ whole genome shotgun (WGS) entry which is preliminary data.</text>
</comment>
<keyword evidence="1" id="KW-0732">Signal</keyword>
<keyword evidence="3" id="KW-1185">Reference proteome</keyword>